<evidence type="ECO:0000313" key="10">
    <source>
        <dbReference type="Proteomes" id="UP000015380"/>
    </source>
</evidence>
<comment type="catalytic activity">
    <reaction evidence="7 8">
        <text>(R)-pantoate + beta-alanine + ATP = (R)-pantothenate + AMP + diphosphate + H(+)</text>
        <dbReference type="Rhea" id="RHEA:10912"/>
        <dbReference type="ChEBI" id="CHEBI:15378"/>
        <dbReference type="ChEBI" id="CHEBI:15980"/>
        <dbReference type="ChEBI" id="CHEBI:29032"/>
        <dbReference type="ChEBI" id="CHEBI:30616"/>
        <dbReference type="ChEBI" id="CHEBI:33019"/>
        <dbReference type="ChEBI" id="CHEBI:57966"/>
        <dbReference type="ChEBI" id="CHEBI:456215"/>
        <dbReference type="EC" id="6.3.2.1"/>
    </reaction>
</comment>
<keyword evidence="6 8" id="KW-0067">ATP-binding</keyword>
<dbReference type="GO" id="GO:0005829">
    <property type="term" value="C:cytosol"/>
    <property type="evidence" value="ECO:0007669"/>
    <property type="project" value="TreeGrafter"/>
</dbReference>
<dbReference type="Gene3D" id="3.30.1300.10">
    <property type="entry name" value="Pantoate-beta-alanine ligase, C-terminal domain"/>
    <property type="match status" value="1"/>
</dbReference>
<dbReference type="FunFam" id="3.30.1300.10:FF:000001">
    <property type="entry name" value="Pantothenate synthetase"/>
    <property type="match status" value="1"/>
</dbReference>
<evidence type="ECO:0000256" key="6">
    <source>
        <dbReference type="ARBA" id="ARBA00022840"/>
    </source>
</evidence>
<comment type="pathway">
    <text evidence="1 8">Cofactor biosynthesis; (R)-pantothenate biosynthesis; (R)-pantothenate from (R)-pantoate and beta-alanine: step 1/1.</text>
</comment>
<feature type="binding site" evidence="8">
    <location>
        <position position="61"/>
    </location>
    <ligand>
        <name>(R)-pantoate</name>
        <dbReference type="ChEBI" id="CHEBI:15980"/>
    </ligand>
</feature>
<feature type="active site" description="Proton donor" evidence="8">
    <location>
        <position position="37"/>
    </location>
</feature>
<dbReference type="eggNOG" id="COG0414">
    <property type="taxonomic scope" value="Bacteria"/>
</dbReference>
<evidence type="ECO:0000256" key="5">
    <source>
        <dbReference type="ARBA" id="ARBA00022741"/>
    </source>
</evidence>
<dbReference type="UniPathway" id="UPA00028">
    <property type="reaction ID" value="UER00005"/>
</dbReference>
<keyword evidence="10" id="KW-1185">Reference proteome</keyword>
<dbReference type="Pfam" id="PF02569">
    <property type="entry name" value="Pantoate_ligase"/>
    <property type="match status" value="1"/>
</dbReference>
<evidence type="ECO:0000313" key="9">
    <source>
        <dbReference type="EMBL" id="AGS40531.1"/>
    </source>
</evidence>
<keyword evidence="5 8" id="KW-0547">Nucleotide-binding</keyword>
<dbReference type="CDD" id="cd00560">
    <property type="entry name" value="PanC"/>
    <property type="match status" value="1"/>
</dbReference>
<feature type="binding site" evidence="8">
    <location>
        <position position="61"/>
    </location>
    <ligand>
        <name>beta-alanine</name>
        <dbReference type="ChEBI" id="CHEBI:57966"/>
    </ligand>
</feature>
<protein>
    <recommendedName>
        <fullName evidence="8">Pantothenate synthetase</fullName>
        <shortName evidence="8">PS</shortName>
        <ecNumber evidence="8">6.3.2.1</ecNumber>
    </recommendedName>
    <alternativeName>
        <fullName evidence="8">Pantoate--beta-alanine ligase</fullName>
    </alternativeName>
    <alternativeName>
        <fullName evidence="8">Pantoate-activating enzyme</fullName>
    </alternativeName>
</protein>
<feature type="binding site" evidence="8">
    <location>
        <begin position="149"/>
        <end position="152"/>
    </location>
    <ligand>
        <name>ATP</name>
        <dbReference type="ChEBI" id="CHEBI:30616"/>
    </ligand>
</feature>
<dbReference type="NCBIfam" id="TIGR00018">
    <property type="entry name" value="panC"/>
    <property type="match status" value="1"/>
</dbReference>
<dbReference type="Gene3D" id="3.40.50.620">
    <property type="entry name" value="HUPs"/>
    <property type="match status" value="1"/>
</dbReference>
<evidence type="ECO:0000256" key="1">
    <source>
        <dbReference type="ARBA" id="ARBA00004990"/>
    </source>
</evidence>
<dbReference type="HOGENOM" id="CLU_047148_0_0_6"/>
<dbReference type="InterPro" id="IPR042176">
    <property type="entry name" value="Pantoate_ligase_C"/>
</dbReference>
<dbReference type="SUPFAM" id="SSF52374">
    <property type="entry name" value="Nucleotidylyl transferase"/>
    <property type="match status" value="1"/>
</dbReference>
<dbReference type="FunFam" id="3.40.50.620:FF:000013">
    <property type="entry name" value="Pantothenate synthetase"/>
    <property type="match status" value="1"/>
</dbReference>
<organism evidence="9 10">
    <name type="scientific">Cycloclasticus zancles 78-ME</name>
    <dbReference type="NCBI Taxonomy" id="1198232"/>
    <lineage>
        <taxon>Bacteria</taxon>
        <taxon>Pseudomonadati</taxon>
        <taxon>Pseudomonadota</taxon>
        <taxon>Gammaproteobacteria</taxon>
        <taxon>Thiotrichales</taxon>
        <taxon>Piscirickettsiaceae</taxon>
        <taxon>Cycloclasticus</taxon>
    </lineage>
</organism>
<gene>
    <name evidence="8 9" type="primary">panC</name>
    <name evidence="9" type="ORF">CYCME_2219</name>
</gene>
<evidence type="ECO:0000256" key="2">
    <source>
        <dbReference type="ARBA" id="ARBA00009256"/>
    </source>
</evidence>
<evidence type="ECO:0000256" key="8">
    <source>
        <dbReference type="HAMAP-Rule" id="MF_00158"/>
    </source>
</evidence>
<sequence>MLVVATIKELQNALYKHRQANKKIAVVPTMGNLHEGHLALVKTAQQHADIVVVTLFVNPTQFGANEDLDSYPRTFQDDCDKLDALNTSILFAPNIDEMYPLGGDQTTHVHVPNMTQVLCGASRPGHFDGVTTIVSKLFNITRADIAIFGEKDYQQLAVIRRMVNDLNIPIKIIGKPIVREPDGLAMSSRNGYLSEKERRIAPRLHQLLQTIKQEIIEGNHDLKSLESHAITDLIEAGFKPDYLQIYQRNELRPATENDKEIIILAAAFLGSTRLIDNIYVNRS</sequence>
<comment type="similarity">
    <text evidence="2 8">Belongs to the pantothenate synthetase family.</text>
</comment>
<dbReference type="GO" id="GO:0005524">
    <property type="term" value="F:ATP binding"/>
    <property type="evidence" value="ECO:0007669"/>
    <property type="project" value="UniProtKB-KW"/>
</dbReference>
<comment type="subcellular location">
    <subcellularLocation>
        <location evidence="8">Cytoplasm</location>
    </subcellularLocation>
</comment>
<evidence type="ECO:0000256" key="4">
    <source>
        <dbReference type="ARBA" id="ARBA00022655"/>
    </source>
</evidence>
<evidence type="ECO:0000256" key="7">
    <source>
        <dbReference type="ARBA" id="ARBA00048258"/>
    </source>
</evidence>
<dbReference type="InterPro" id="IPR003721">
    <property type="entry name" value="Pantoate_ligase"/>
</dbReference>
<dbReference type="KEGG" id="cza:CYCME_2219"/>
<dbReference type="HAMAP" id="MF_00158">
    <property type="entry name" value="PanC"/>
    <property type="match status" value="1"/>
</dbReference>
<reference evidence="10" key="2">
    <citation type="journal article" date="2016" name="Environ. Microbiol. Rep.">
        <title>Analysis of defence systems and a conjugative IncP-1 plasmid in the marine polyaromatic hydrocarbons-degrading bacterium Cycloclasticus sp. 78-ME.</title>
        <authorList>
            <person name="Yakimov M.M."/>
            <person name="Crisafi F."/>
            <person name="Messina E."/>
            <person name="Smedile F."/>
            <person name="Lopatina A."/>
            <person name="Denaro R."/>
            <person name="Pieper D.H."/>
            <person name="Golyshin P.N."/>
            <person name="Giuliano L."/>
        </authorList>
    </citation>
    <scope>NUCLEOTIDE SEQUENCE [LARGE SCALE GENOMIC DNA]</scope>
    <source>
        <strain evidence="10">78-ME</strain>
    </source>
</reference>
<dbReference type="InterPro" id="IPR004821">
    <property type="entry name" value="Cyt_trans-like"/>
</dbReference>
<feature type="binding site" evidence="8">
    <location>
        <position position="155"/>
    </location>
    <ligand>
        <name>(R)-pantoate</name>
        <dbReference type="ChEBI" id="CHEBI:15980"/>
    </ligand>
</feature>
<dbReference type="AlphaFoldDB" id="S5T9W2"/>
<dbReference type="Proteomes" id="UP000015380">
    <property type="component" value="Chromosome"/>
</dbReference>
<dbReference type="NCBIfam" id="TIGR00125">
    <property type="entry name" value="cyt_tran_rel"/>
    <property type="match status" value="1"/>
</dbReference>
<dbReference type="PATRIC" id="fig|1198232.3.peg.2190"/>
<keyword evidence="8" id="KW-0963">Cytoplasm</keyword>
<dbReference type="GO" id="GO:0015940">
    <property type="term" value="P:pantothenate biosynthetic process"/>
    <property type="evidence" value="ECO:0007669"/>
    <property type="project" value="UniProtKB-UniRule"/>
</dbReference>
<dbReference type="PANTHER" id="PTHR21299">
    <property type="entry name" value="CYTIDYLATE KINASE/PANTOATE-BETA-ALANINE LIGASE"/>
    <property type="match status" value="1"/>
</dbReference>
<name>S5T9W2_9GAMM</name>
<feature type="binding site" evidence="8">
    <location>
        <begin position="186"/>
        <end position="189"/>
    </location>
    <ligand>
        <name>ATP</name>
        <dbReference type="ChEBI" id="CHEBI:30616"/>
    </ligand>
</feature>
<proteinExistence type="inferred from homology"/>
<dbReference type="InterPro" id="IPR014729">
    <property type="entry name" value="Rossmann-like_a/b/a_fold"/>
</dbReference>
<feature type="binding site" evidence="8">
    <location>
        <begin position="30"/>
        <end position="37"/>
    </location>
    <ligand>
        <name>ATP</name>
        <dbReference type="ChEBI" id="CHEBI:30616"/>
    </ligand>
</feature>
<evidence type="ECO:0000256" key="3">
    <source>
        <dbReference type="ARBA" id="ARBA00022598"/>
    </source>
</evidence>
<reference evidence="9 10" key="1">
    <citation type="submission" date="2013-05" db="EMBL/GenBank/DDBJ databases">
        <title>Between feast and famine: a lifestyle of most important marine PAH-degrading bacterium Cycloclasticus sp. 7ME.</title>
        <authorList>
            <person name="Yakimov M.M."/>
            <person name="Messina E."/>
            <person name="Genovese M."/>
            <person name="Denaro R."/>
            <person name="Crisafi F."/>
            <person name="Russo D."/>
            <person name="Cappello S."/>
            <person name="Santisi S."/>
            <person name="Smedile F."/>
            <person name="Golyshina O.V."/>
            <person name="Tran H."/>
            <person name="Pieper D.H."/>
            <person name="Golyshin P.N."/>
            <person name="Giuliano L."/>
        </authorList>
    </citation>
    <scope>NUCLEOTIDE SEQUENCE [LARGE SCALE GENOMIC DNA]</scope>
    <source>
        <strain evidence="9 10">78-ME</strain>
    </source>
</reference>
<dbReference type="GO" id="GO:0004592">
    <property type="term" value="F:pantoate-beta-alanine ligase activity"/>
    <property type="evidence" value="ECO:0007669"/>
    <property type="project" value="UniProtKB-UniRule"/>
</dbReference>
<dbReference type="PANTHER" id="PTHR21299:SF1">
    <property type="entry name" value="PANTOATE--BETA-ALANINE LIGASE"/>
    <property type="match status" value="1"/>
</dbReference>
<feature type="binding site" evidence="8">
    <location>
        <position position="178"/>
    </location>
    <ligand>
        <name>ATP</name>
        <dbReference type="ChEBI" id="CHEBI:30616"/>
    </ligand>
</feature>
<keyword evidence="4 8" id="KW-0566">Pantothenate biosynthesis</keyword>
<dbReference type="EMBL" id="CP005996">
    <property type="protein sequence ID" value="AGS40531.1"/>
    <property type="molecule type" value="Genomic_DNA"/>
</dbReference>
<comment type="miscellaneous">
    <text evidence="8">The reaction proceeds by a bi uni uni bi ping pong mechanism.</text>
</comment>
<keyword evidence="3 8" id="KW-0436">Ligase</keyword>
<dbReference type="RefSeq" id="WP_020933033.1">
    <property type="nucleotide sequence ID" value="NC_021917.1"/>
</dbReference>
<accession>S5T9W2</accession>
<dbReference type="EC" id="6.3.2.1" evidence="8"/>
<comment type="function">
    <text evidence="8">Catalyzes the condensation of pantoate with beta-alanine in an ATP-dependent reaction via a pantoyl-adenylate intermediate.</text>
</comment>
<comment type="subunit">
    <text evidence="8">Homodimer.</text>
</comment>